<dbReference type="Proteomes" id="UP000028582">
    <property type="component" value="Unassembled WGS sequence"/>
</dbReference>
<evidence type="ECO:0000313" key="2">
    <source>
        <dbReference type="EMBL" id="ETO71815.1"/>
    </source>
</evidence>
<dbReference type="EMBL" id="ANJA01002141">
    <property type="protein sequence ID" value="ETO71815.1"/>
    <property type="molecule type" value="Genomic_DNA"/>
</dbReference>
<sequence length="312" mass="35301">MASNTESASPSPPSASASDDDSPHQPAHSTAKTPAQPLSNSNDRSVDKDGDLRHQVGQLVVDTQLTIDSHLTWFRVGLMVTVAVSVAASIKLSGLLHRVNNVEEIPLWQFARRKKLRVRMIRQSRQDPSIFYVYHTPFFRRIMLQDVLPQSLTVSVSEKKKESDLLAIRPFGVQVDESSEEWIWSNFVSSHRYMTIQLLQRIRVDGSESVATCNIALRRPPLGGDLAQELVSHGYAECIPENLKNYDNGSDSEMLQLAQRLKQFEAAQRNAQVMQYGIWKDWQEEKFSDRVISAGKRATTKSFKKIIDSIRH</sequence>
<protein>
    <submittedName>
        <fullName evidence="2">Uncharacterized protein</fullName>
    </submittedName>
</protein>
<feature type="region of interest" description="Disordered" evidence="1">
    <location>
        <begin position="1"/>
        <end position="49"/>
    </location>
</feature>
<dbReference type="OrthoDB" id="66827at2759"/>
<name>A0A080ZYV4_PHYNI</name>
<evidence type="ECO:0000256" key="1">
    <source>
        <dbReference type="SAM" id="MobiDB-lite"/>
    </source>
</evidence>
<accession>A0A080ZYV4</accession>
<dbReference type="InterPro" id="IPR035437">
    <property type="entry name" value="SNase_OB-fold_sf"/>
</dbReference>
<dbReference type="PANTHER" id="PTHR28434:SF1">
    <property type="entry name" value="PROTEIN C3ORF33"/>
    <property type="match status" value="1"/>
</dbReference>
<dbReference type="PANTHER" id="PTHR28434">
    <property type="entry name" value="PROTEIN C3ORF33"/>
    <property type="match status" value="1"/>
</dbReference>
<evidence type="ECO:0000313" key="3">
    <source>
        <dbReference type="Proteomes" id="UP000028582"/>
    </source>
</evidence>
<dbReference type="EMBL" id="ANJA01002141">
    <property type="protein sequence ID" value="ETO71816.1"/>
    <property type="molecule type" value="Genomic_DNA"/>
</dbReference>
<comment type="caution">
    <text evidence="2">The sequence shown here is derived from an EMBL/GenBank/DDBJ whole genome shotgun (WGS) entry which is preliminary data.</text>
</comment>
<dbReference type="Gene3D" id="2.40.50.90">
    <property type="match status" value="1"/>
</dbReference>
<organism evidence="2 3">
    <name type="scientific">Phytophthora nicotianae P1976</name>
    <dbReference type="NCBI Taxonomy" id="1317066"/>
    <lineage>
        <taxon>Eukaryota</taxon>
        <taxon>Sar</taxon>
        <taxon>Stramenopiles</taxon>
        <taxon>Oomycota</taxon>
        <taxon>Peronosporomycetes</taxon>
        <taxon>Peronosporales</taxon>
        <taxon>Peronosporaceae</taxon>
        <taxon>Phytophthora</taxon>
    </lineage>
</organism>
<dbReference type="InterPro" id="IPR042421">
    <property type="entry name" value="C3orf33-like"/>
</dbReference>
<feature type="compositionally biased region" description="Polar residues" evidence="1">
    <location>
        <begin position="27"/>
        <end position="43"/>
    </location>
</feature>
<gene>
    <name evidence="2" type="ORF">F444_11921</name>
</gene>
<proteinExistence type="predicted"/>
<reference evidence="2 3" key="1">
    <citation type="submission" date="2013-11" db="EMBL/GenBank/DDBJ databases">
        <title>The Genome Sequence of Phytophthora parasitica P1976.</title>
        <authorList>
            <consortium name="The Broad Institute Genomics Platform"/>
            <person name="Russ C."/>
            <person name="Tyler B."/>
            <person name="Panabieres F."/>
            <person name="Shan W."/>
            <person name="Tripathy S."/>
            <person name="Grunwald N."/>
            <person name="Machado M."/>
            <person name="Johnson C.S."/>
            <person name="Walker B."/>
            <person name="Young S."/>
            <person name="Zeng Q."/>
            <person name="Gargeya S."/>
            <person name="Fitzgerald M."/>
            <person name="Haas B."/>
            <person name="Abouelleil A."/>
            <person name="Allen A.W."/>
            <person name="Alvarado L."/>
            <person name="Arachchi H.M."/>
            <person name="Berlin A.M."/>
            <person name="Chapman S.B."/>
            <person name="Gainer-Dewar J."/>
            <person name="Goldberg J."/>
            <person name="Griggs A."/>
            <person name="Gujja S."/>
            <person name="Hansen M."/>
            <person name="Howarth C."/>
            <person name="Imamovic A."/>
            <person name="Ireland A."/>
            <person name="Larimer J."/>
            <person name="McCowan C."/>
            <person name="Murphy C."/>
            <person name="Pearson M."/>
            <person name="Poon T.W."/>
            <person name="Priest M."/>
            <person name="Roberts A."/>
            <person name="Saif S."/>
            <person name="Shea T."/>
            <person name="Sisk P."/>
            <person name="Sykes S."/>
            <person name="Wortman J."/>
            <person name="Nusbaum C."/>
            <person name="Birren B."/>
        </authorList>
    </citation>
    <scope>NUCLEOTIDE SEQUENCE [LARGE SCALE GENOMIC DNA]</scope>
    <source>
        <strain evidence="2 3">P1976</strain>
    </source>
</reference>
<dbReference type="AlphaFoldDB" id="A0A080ZYV4"/>